<dbReference type="InterPro" id="IPR019340">
    <property type="entry name" value="Histone_AcTrfase_su3"/>
</dbReference>
<reference evidence="9" key="1">
    <citation type="submission" date="2025-08" db="UniProtKB">
        <authorList>
            <consortium name="RefSeq"/>
        </authorList>
    </citation>
    <scope>IDENTIFICATION</scope>
    <source>
        <tissue evidence="9">Testes</tissue>
    </source>
</reference>
<organism evidence="8 9">
    <name type="scientific">Saccoglossus kowalevskii</name>
    <name type="common">Acorn worm</name>
    <dbReference type="NCBI Taxonomy" id="10224"/>
    <lineage>
        <taxon>Eukaryota</taxon>
        <taxon>Metazoa</taxon>
        <taxon>Hemichordata</taxon>
        <taxon>Enteropneusta</taxon>
        <taxon>Harrimaniidae</taxon>
        <taxon>Saccoglossus</taxon>
    </lineage>
</organism>
<evidence type="ECO:0000256" key="6">
    <source>
        <dbReference type="SAM" id="Coils"/>
    </source>
</evidence>
<keyword evidence="3" id="KW-0805">Transcription regulation</keyword>
<proteinExistence type="inferred from homology"/>
<keyword evidence="8" id="KW-1185">Reference proteome</keyword>
<protein>
    <submittedName>
        <fullName evidence="9">Transcriptional adapter 3-like</fullName>
    </submittedName>
</protein>
<evidence type="ECO:0000313" key="9">
    <source>
        <dbReference type="RefSeq" id="XP_002738778.1"/>
    </source>
</evidence>
<comment type="subcellular location">
    <subcellularLocation>
        <location evidence="1">Nucleus</location>
    </subcellularLocation>
</comment>
<evidence type="ECO:0000256" key="7">
    <source>
        <dbReference type="SAM" id="MobiDB-lite"/>
    </source>
</evidence>
<gene>
    <name evidence="9" type="primary">LOC100374889</name>
</gene>
<evidence type="ECO:0000256" key="4">
    <source>
        <dbReference type="ARBA" id="ARBA00023163"/>
    </source>
</evidence>
<sequence>MTPLDDLTLIDTGSKGDNTGSEANASPRNGNRPFTVPHTRALEARIREELLYQGLLDTDDQFGEDTDDEVLAELKKRQAELKALGAYNRSQKQKLYRLAKEEMKKQELRQKSRSIDNDVVEAYRRIQAARQKKRSPTKKERETALRALREREAVLKLLDS</sequence>
<dbReference type="PANTHER" id="PTHR13556">
    <property type="entry name" value="TRANSCRIPTIONAL ADAPTER 3-RELATED"/>
    <property type="match status" value="1"/>
</dbReference>
<accession>A0ABM0GWC1</accession>
<dbReference type="PANTHER" id="PTHR13556:SF2">
    <property type="entry name" value="TRANSCRIPTIONAL ADAPTER 3"/>
    <property type="match status" value="1"/>
</dbReference>
<dbReference type="Proteomes" id="UP000694865">
    <property type="component" value="Unplaced"/>
</dbReference>
<feature type="coiled-coil region" evidence="6">
    <location>
        <begin position="89"/>
        <end position="118"/>
    </location>
</feature>
<comment type="similarity">
    <text evidence="2">Belongs to the NGG1 family.</text>
</comment>
<name>A0ABM0GWC1_SACKO</name>
<dbReference type="Pfam" id="PF10198">
    <property type="entry name" value="Ada3"/>
    <property type="match status" value="1"/>
</dbReference>
<evidence type="ECO:0000313" key="8">
    <source>
        <dbReference type="Proteomes" id="UP000694865"/>
    </source>
</evidence>
<feature type="region of interest" description="Disordered" evidence="7">
    <location>
        <begin position="1"/>
        <end position="35"/>
    </location>
</feature>
<evidence type="ECO:0000256" key="1">
    <source>
        <dbReference type="ARBA" id="ARBA00004123"/>
    </source>
</evidence>
<keyword evidence="6" id="KW-0175">Coiled coil</keyword>
<evidence type="ECO:0000256" key="5">
    <source>
        <dbReference type="ARBA" id="ARBA00023242"/>
    </source>
</evidence>
<dbReference type="RefSeq" id="XP_002738778.1">
    <property type="nucleotide sequence ID" value="XM_002738732.2"/>
</dbReference>
<feature type="compositionally biased region" description="Polar residues" evidence="7">
    <location>
        <begin position="15"/>
        <end position="29"/>
    </location>
</feature>
<evidence type="ECO:0000256" key="2">
    <source>
        <dbReference type="ARBA" id="ARBA00005330"/>
    </source>
</evidence>
<keyword evidence="5" id="KW-0539">Nucleus</keyword>
<keyword evidence="4" id="KW-0804">Transcription</keyword>
<dbReference type="GeneID" id="100374889"/>
<evidence type="ECO:0000256" key="3">
    <source>
        <dbReference type="ARBA" id="ARBA00023015"/>
    </source>
</evidence>